<reference evidence="1 2" key="1">
    <citation type="journal article" date="2019" name="Commun. Biol.">
        <title>The bagworm genome reveals a unique fibroin gene that provides high tensile strength.</title>
        <authorList>
            <person name="Kono N."/>
            <person name="Nakamura H."/>
            <person name="Ohtoshi R."/>
            <person name="Tomita M."/>
            <person name="Numata K."/>
            <person name="Arakawa K."/>
        </authorList>
    </citation>
    <scope>NUCLEOTIDE SEQUENCE [LARGE SCALE GENOMIC DNA]</scope>
</reference>
<keyword evidence="2" id="KW-1185">Reference proteome</keyword>
<proteinExistence type="predicted"/>
<evidence type="ECO:0000313" key="2">
    <source>
        <dbReference type="Proteomes" id="UP000299102"/>
    </source>
</evidence>
<sequence>MSCLSNAFLYADDQVILLPLMCELQMVTEMHDSIKKKGMKVNVSEANKTKVAPHVVQASYIDPSKDYVQQTLYFSDVSGMMQAQQTHMVTRAANRRWFGLFRNDQFPYIFGLCHPDMPNHAAPNRRIATLKRLTALSEGSKHVLMTQYDVLLGQPQVLLAVFVPTKLSC</sequence>
<gene>
    <name evidence="1" type="ORF">EVAR_12864_1</name>
</gene>
<evidence type="ECO:0000313" key="1">
    <source>
        <dbReference type="EMBL" id="GBP18086.1"/>
    </source>
</evidence>
<organism evidence="1 2">
    <name type="scientific">Eumeta variegata</name>
    <name type="common">Bagworm moth</name>
    <name type="synonym">Eumeta japonica</name>
    <dbReference type="NCBI Taxonomy" id="151549"/>
    <lineage>
        <taxon>Eukaryota</taxon>
        <taxon>Metazoa</taxon>
        <taxon>Ecdysozoa</taxon>
        <taxon>Arthropoda</taxon>
        <taxon>Hexapoda</taxon>
        <taxon>Insecta</taxon>
        <taxon>Pterygota</taxon>
        <taxon>Neoptera</taxon>
        <taxon>Endopterygota</taxon>
        <taxon>Lepidoptera</taxon>
        <taxon>Glossata</taxon>
        <taxon>Ditrysia</taxon>
        <taxon>Tineoidea</taxon>
        <taxon>Psychidae</taxon>
        <taxon>Oiketicinae</taxon>
        <taxon>Eumeta</taxon>
    </lineage>
</organism>
<name>A0A4C1TWQ7_EUMVA</name>
<dbReference type="EMBL" id="BGZK01000093">
    <property type="protein sequence ID" value="GBP18086.1"/>
    <property type="molecule type" value="Genomic_DNA"/>
</dbReference>
<accession>A0A4C1TWQ7</accession>
<dbReference type="AlphaFoldDB" id="A0A4C1TWQ7"/>
<dbReference type="Proteomes" id="UP000299102">
    <property type="component" value="Unassembled WGS sequence"/>
</dbReference>
<dbReference type="OrthoDB" id="425681at2759"/>
<protein>
    <submittedName>
        <fullName evidence="1">Uncharacterized protein</fullName>
    </submittedName>
</protein>
<comment type="caution">
    <text evidence="1">The sequence shown here is derived from an EMBL/GenBank/DDBJ whole genome shotgun (WGS) entry which is preliminary data.</text>
</comment>